<organism evidence="1">
    <name type="scientific">marine metagenome</name>
    <dbReference type="NCBI Taxonomy" id="408172"/>
    <lineage>
        <taxon>unclassified sequences</taxon>
        <taxon>metagenomes</taxon>
        <taxon>ecological metagenomes</taxon>
    </lineage>
</organism>
<feature type="non-terminal residue" evidence="1">
    <location>
        <position position="78"/>
    </location>
</feature>
<name>A0A382SMP0_9ZZZZ</name>
<proteinExistence type="predicted"/>
<evidence type="ECO:0000313" key="1">
    <source>
        <dbReference type="EMBL" id="SVD10822.1"/>
    </source>
</evidence>
<accession>A0A382SMP0</accession>
<sequence>MKMTIFRVTLRSWSYTNQLFLNTFTPVLIKGDLQVSQSKSDDHWMQDALDGSCEKFEMTREELRDMKMLRRKDFNEFT</sequence>
<dbReference type="AlphaFoldDB" id="A0A382SMP0"/>
<dbReference type="EMBL" id="UINC01130024">
    <property type="protein sequence ID" value="SVD10822.1"/>
    <property type="molecule type" value="Genomic_DNA"/>
</dbReference>
<protein>
    <submittedName>
        <fullName evidence="1">Uncharacterized protein</fullName>
    </submittedName>
</protein>
<reference evidence="1" key="1">
    <citation type="submission" date="2018-05" db="EMBL/GenBank/DDBJ databases">
        <authorList>
            <person name="Lanie J.A."/>
            <person name="Ng W.-L."/>
            <person name="Kazmierczak K.M."/>
            <person name="Andrzejewski T.M."/>
            <person name="Davidsen T.M."/>
            <person name="Wayne K.J."/>
            <person name="Tettelin H."/>
            <person name="Glass J.I."/>
            <person name="Rusch D."/>
            <person name="Podicherti R."/>
            <person name="Tsui H.-C.T."/>
            <person name="Winkler M.E."/>
        </authorList>
    </citation>
    <scope>NUCLEOTIDE SEQUENCE</scope>
</reference>
<gene>
    <name evidence="1" type="ORF">METZ01_LOCUS363676</name>
</gene>